<evidence type="ECO:0000313" key="3">
    <source>
        <dbReference type="Proteomes" id="UP001055439"/>
    </source>
</evidence>
<protein>
    <submittedName>
        <fullName evidence="2">Uncharacterized protein</fullName>
    </submittedName>
</protein>
<feature type="region of interest" description="Disordered" evidence="1">
    <location>
        <begin position="1"/>
        <end position="20"/>
    </location>
</feature>
<evidence type="ECO:0000256" key="1">
    <source>
        <dbReference type="SAM" id="MobiDB-lite"/>
    </source>
</evidence>
<evidence type="ECO:0000313" key="2">
    <source>
        <dbReference type="EMBL" id="URE04342.1"/>
    </source>
</evidence>
<sequence>MAVKTPRCPHAAPAISELGERPLQKPSSHFAFSRGSVSRIPRVALLLVPGAMTAGTKFSCTVQRGGD</sequence>
<accession>A0A9E7K593</accession>
<organism evidence="2 3">
    <name type="scientific">Musa troglodytarum</name>
    <name type="common">fe'i banana</name>
    <dbReference type="NCBI Taxonomy" id="320322"/>
    <lineage>
        <taxon>Eukaryota</taxon>
        <taxon>Viridiplantae</taxon>
        <taxon>Streptophyta</taxon>
        <taxon>Embryophyta</taxon>
        <taxon>Tracheophyta</taxon>
        <taxon>Spermatophyta</taxon>
        <taxon>Magnoliopsida</taxon>
        <taxon>Liliopsida</taxon>
        <taxon>Zingiberales</taxon>
        <taxon>Musaceae</taxon>
        <taxon>Musa</taxon>
    </lineage>
</organism>
<proteinExistence type="predicted"/>
<reference evidence="2" key="1">
    <citation type="submission" date="2022-05" db="EMBL/GenBank/DDBJ databases">
        <title>The Musa troglodytarum L. genome provides insights into the mechanism of non-climacteric behaviour and enrichment of carotenoids.</title>
        <authorList>
            <person name="Wang J."/>
        </authorList>
    </citation>
    <scope>NUCLEOTIDE SEQUENCE</scope>
    <source>
        <tissue evidence="2">Leaf</tissue>
    </source>
</reference>
<dbReference type="EMBL" id="CP097507">
    <property type="protein sequence ID" value="URE04342.1"/>
    <property type="molecule type" value="Genomic_DNA"/>
</dbReference>
<dbReference type="Proteomes" id="UP001055439">
    <property type="component" value="Chromosome 5"/>
</dbReference>
<dbReference type="AlphaFoldDB" id="A0A9E7K593"/>
<name>A0A9E7K593_9LILI</name>
<keyword evidence="3" id="KW-1185">Reference proteome</keyword>
<gene>
    <name evidence="2" type="ORF">MUK42_21241</name>
</gene>